<dbReference type="RefSeq" id="WP_263004743.1">
    <property type="nucleotide sequence ID" value="NZ_JAOTEM010000007.1"/>
</dbReference>
<name>A0ABT2WB11_9FLAO</name>
<evidence type="ECO:0000313" key="1">
    <source>
        <dbReference type="EMBL" id="MCU7619184.1"/>
    </source>
</evidence>
<comment type="caution">
    <text evidence="1">The sequence shown here is derived from an EMBL/GenBank/DDBJ whole genome shotgun (WGS) entry which is preliminary data.</text>
</comment>
<dbReference type="Proteomes" id="UP001208649">
    <property type="component" value="Unassembled WGS sequence"/>
</dbReference>
<keyword evidence="2" id="KW-1185">Reference proteome</keyword>
<gene>
    <name evidence="1" type="ORF">NZ698_18550</name>
</gene>
<dbReference type="EMBL" id="JAOTEM010000007">
    <property type="protein sequence ID" value="MCU7619184.1"/>
    <property type="molecule type" value="Genomic_DNA"/>
</dbReference>
<proteinExistence type="predicted"/>
<evidence type="ECO:0000313" key="2">
    <source>
        <dbReference type="Proteomes" id="UP001208649"/>
    </source>
</evidence>
<accession>A0ABT2WB11</accession>
<evidence type="ECO:0008006" key="3">
    <source>
        <dbReference type="Google" id="ProtNLM"/>
    </source>
</evidence>
<reference evidence="2" key="1">
    <citation type="submission" date="2023-07" db="EMBL/GenBank/DDBJ databases">
        <title>Chryseobacterium sp. strain PBS4-4 Genome sequencing and assembly.</title>
        <authorList>
            <person name="Jung Y."/>
        </authorList>
    </citation>
    <scope>NUCLEOTIDE SEQUENCE [LARGE SCALE GENOMIC DNA]</scope>
    <source>
        <strain evidence="2">PBS4-4</strain>
    </source>
</reference>
<sequence length="134" mass="15231">MKTTKTSVLKFVLILFLMLMSITEINAQTKFRAKDLDGTWIRQDGMKINILGADLFDGTLATIQNVGNSGWPKSVVGYLYKFTQIKYVSGNTWKAVNNVYRQQNGHTVEQGEVLLKMKDDKQSFEVGNDVYKKN</sequence>
<protein>
    <recommendedName>
        <fullName evidence="3">Peptide-binding protein</fullName>
    </recommendedName>
</protein>
<organism evidence="1 2">
    <name type="scientific">Chryseobacterium edaphi</name>
    <dbReference type="NCBI Taxonomy" id="2976532"/>
    <lineage>
        <taxon>Bacteria</taxon>
        <taxon>Pseudomonadati</taxon>
        <taxon>Bacteroidota</taxon>
        <taxon>Flavobacteriia</taxon>
        <taxon>Flavobacteriales</taxon>
        <taxon>Weeksellaceae</taxon>
        <taxon>Chryseobacterium group</taxon>
        <taxon>Chryseobacterium</taxon>
    </lineage>
</organism>